<sequence>MIGTRRAASRGRPGVEPTCLLDTRLEEGTFAYHLMVGVANYVVDRDVVGPETAEAWTEDLRALEATGGTFFSLTQYGSLARKPE</sequence>
<reference evidence="1 2" key="1">
    <citation type="submission" date="2019-08" db="EMBL/GenBank/DDBJ databases">
        <title>Archaea genome.</title>
        <authorList>
            <person name="Kajale S."/>
            <person name="Shouche Y."/>
            <person name="Deshpande N."/>
            <person name="Sharma A."/>
        </authorList>
    </citation>
    <scope>NUCLEOTIDE SEQUENCE [LARGE SCALE GENOMIC DNA]</scope>
    <source>
        <strain evidence="1 2">ESP3B_9</strain>
    </source>
</reference>
<evidence type="ECO:0000313" key="2">
    <source>
        <dbReference type="Proteomes" id="UP000324104"/>
    </source>
</evidence>
<dbReference type="Proteomes" id="UP000324104">
    <property type="component" value="Unassembled WGS sequence"/>
</dbReference>
<keyword evidence="2" id="KW-1185">Reference proteome</keyword>
<name>A0A5D5AQ73_9EURY</name>
<dbReference type="AlphaFoldDB" id="A0A5D5AQ73"/>
<evidence type="ECO:0000313" key="1">
    <source>
        <dbReference type="EMBL" id="TYT63127.1"/>
    </source>
</evidence>
<gene>
    <name evidence="1" type="ORF">FYC77_05660</name>
</gene>
<protein>
    <submittedName>
        <fullName evidence="1">Uncharacterized protein</fullName>
    </submittedName>
</protein>
<dbReference type="RefSeq" id="WP_149080530.1">
    <property type="nucleotide sequence ID" value="NZ_VTAW01000004.1"/>
</dbReference>
<comment type="caution">
    <text evidence="1">The sequence shown here is derived from an EMBL/GenBank/DDBJ whole genome shotgun (WGS) entry which is preliminary data.</text>
</comment>
<accession>A0A5D5AQ73</accession>
<organism evidence="1 2">
    <name type="scientific">Natrialba swarupiae</name>
    <dbReference type="NCBI Taxonomy" id="2448032"/>
    <lineage>
        <taxon>Archaea</taxon>
        <taxon>Methanobacteriati</taxon>
        <taxon>Methanobacteriota</taxon>
        <taxon>Stenosarchaea group</taxon>
        <taxon>Halobacteria</taxon>
        <taxon>Halobacteriales</taxon>
        <taxon>Natrialbaceae</taxon>
        <taxon>Natrialba</taxon>
    </lineage>
</organism>
<proteinExistence type="predicted"/>
<dbReference type="EMBL" id="VTAW01000004">
    <property type="protein sequence ID" value="TYT63127.1"/>
    <property type="molecule type" value="Genomic_DNA"/>
</dbReference>